<accession>A0A915JYX6</accession>
<name>A0A915JYX6_ROMCU</name>
<dbReference type="Proteomes" id="UP000887565">
    <property type="component" value="Unplaced"/>
</dbReference>
<organism evidence="1 2">
    <name type="scientific">Romanomermis culicivorax</name>
    <name type="common">Nematode worm</name>
    <dbReference type="NCBI Taxonomy" id="13658"/>
    <lineage>
        <taxon>Eukaryota</taxon>
        <taxon>Metazoa</taxon>
        <taxon>Ecdysozoa</taxon>
        <taxon>Nematoda</taxon>
        <taxon>Enoplea</taxon>
        <taxon>Dorylaimia</taxon>
        <taxon>Mermithida</taxon>
        <taxon>Mermithoidea</taxon>
        <taxon>Mermithidae</taxon>
        <taxon>Romanomermis</taxon>
    </lineage>
</organism>
<keyword evidence="1" id="KW-1185">Reference proteome</keyword>
<dbReference type="WBParaSite" id="nRc.2.0.1.t31686-RA">
    <property type="protein sequence ID" value="nRc.2.0.1.t31686-RA"/>
    <property type="gene ID" value="nRc.2.0.1.g31686"/>
</dbReference>
<proteinExistence type="predicted"/>
<evidence type="ECO:0000313" key="2">
    <source>
        <dbReference type="WBParaSite" id="nRc.2.0.1.t31686-RA"/>
    </source>
</evidence>
<dbReference type="AlphaFoldDB" id="A0A915JYX6"/>
<reference evidence="2" key="1">
    <citation type="submission" date="2022-11" db="UniProtKB">
        <authorList>
            <consortium name="WormBaseParasite"/>
        </authorList>
    </citation>
    <scope>IDENTIFICATION</scope>
</reference>
<protein>
    <submittedName>
        <fullName evidence="2">Uncharacterized protein</fullName>
    </submittedName>
</protein>
<evidence type="ECO:0000313" key="1">
    <source>
        <dbReference type="Proteomes" id="UP000887565"/>
    </source>
</evidence>
<sequence>MYVMKTQKGNEQGESQPRGTDVCYSKMAVGGRRCSLNLVLAGLMRGLTKMQKSVEAHYNMVHLVRNLFDDMVKFWASSGHILI</sequence>